<accession>A0A2Z6LGB9</accession>
<dbReference type="EMBL" id="DF973115">
    <property type="protein sequence ID" value="GAU11661.1"/>
    <property type="molecule type" value="Genomic_DNA"/>
</dbReference>
<sequence>MIPRDTKVTSILGPLRTYHIDNNSNEIVERLIPPKRGKISHVAYLVALLLPHDRVMTYPPRLAVTGAKRTTVPYMCAPT</sequence>
<proteinExistence type="predicted"/>
<gene>
    <name evidence="1" type="ORF">TSUD_334740</name>
</gene>
<dbReference type="AlphaFoldDB" id="A0A2Z6LGB9"/>
<evidence type="ECO:0000313" key="2">
    <source>
        <dbReference type="Proteomes" id="UP000242715"/>
    </source>
</evidence>
<protein>
    <submittedName>
        <fullName evidence="1">Uncharacterized protein</fullName>
    </submittedName>
</protein>
<name>A0A2Z6LGB9_TRISU</name>
<keyword evidence="2" id="KW-1185">Reference proteome</keyword>
<evidence type="ECO:0000313" key="1">
    <source>
        <dbReference type="EMBL" id="GAU11661.1"/>
    </source>
</evidence>
<organism evidence="1 2">
    <name type="scientific">Trifolium subterraneum</name>
    <name type="common">Subterranean clover</name>
    <dbReference type="NCBI Taxonomy" id="3900"/>
    <lineage>
        <taxon>Eukaryota</taxon>
        <taxon>Viridiplantae</taxon>
        <taxon>Streptophyta</taxon>
        <taxon>Embryophyta</taxon>
        <taxon>Tracheophyta</taxon>
        <taxon>Spermatophyta</taxon>
        <taxon>Magnoliopsida</taxon>
        <taxon>eudicotyledons</taxon>
        <taxon>Gunneridae</taxon>
        <taxon>Pentapetalae</taxon>
        <taxon>rosids</taxon>
        <taxon>fabids</taxon>
        <taxon>Fabales</taxon>
        <taxon>Fabaceae</taxon>
        <taxon>Papilionoideae</taxon>
        <taxon>50 kb inversion clade</taxon>
        <taxon>NPAAA clade</taxon>
        <taxon>Hologalegina</taxon>
        <taxon>IRL clade</taxon>
        <taxon>Trifolieae</taxon>
        <taxon>Trifolium</taxon>
    </lineage>
</organism>
<dbReference type="Proteomes" id="UP000242715">
    <property type="component" value="Unassembled WGS sequence"/>
</dbReference>
<reference evidence="2" key="1">
    <citation type="journal article" date="2017" name="Front. Plant Sci.">
        <title>Climate Clever Clovers: New Paradigm to Reduce the Environmental Footprint of Ruminants by Breeding Low Methanogenic Forages Utilizing Haplotype Variation.</title>
        <authorList>
            <person name="Kaur P."/>
            <person name="Appels R."/>
            <person name="Bayer P.E."/>
            <person name="Keeble-Gagnere G."/>
            <person name="Wang J."/>
            <person name="Hirakawa H."/>
            <person name="Shirasawa K."/>
            <person name="Vercoe P."/>
            <person name="Stefanova K."/>
            <person name="Durmic Z."/>
            <person name="Nichols P."/>
            <person name="Revell C."/>
            <person name="Isobe S.N."/>
            <person name="Edwards D."/>
            <person name="Erskine W."/>
        </authorList>
    </citation>
    <scope>NUCLEOTIDE SEQUENCE [LARGE SCALE GENOMIC DNA]</scope>
    <source>
        <strain evidence="2">cv. Daliak</strain>
    </source>
</reference>